<dbReference type="PROSITE" id="PS51257">
    <property type="entry name" value="PROKAR_LIPOPROTEIN"/>
    <property type="match status" value="1"/>
</dbReference>
<feature type="domain" description="DUF306" evidence="1">
    <location>
        <begin position="27"/>
        <end position="135"/>
    </location>
</feature>
<dbReference type="InterPro" id="IPR053147">
    <property type="entry name" value="Hsp_HslJ-like"/>
</dbReference>
<accession>B8HKC2</accession>
<dbReference type="Gene3D" id="2.40.128.270">
    <property type="match status" value="1"/>
</dbReference>
<gene>
    <name evidence="2" type="ordered locus">Cyan7425_2767</name>
</gene>
<dbReference type="AlphaFoldDB" id="B8HKC2"/>
<dbReference type="Pfam" id="PF03724">
    <property type="entry name" value="META"/>
    <property type="match status" value="1"/>
</dbReference>
<name>B8HKC2_CYAP4</name>
<dbReference type="InterPro" id="IPR038670">
    <property type="entry name" value="HslJ-like_sf"/>
</dbReference>
<sequence length="151" mass="15981">MAYIGLKLVAGGLAVLMLGCQSSGNTALQGTRWVLREMKASGATAVPVSAGITPAITATFTEAQISGSSGCNSYSASYGVSDKQLAVSNLQVTRRACTDPKVMERERTYLGAIEGTNRYELQRGQLVIYSSQQVDLVFGPELEGRSPLNLS</sequence>
<dbReference type="PANTHER" id="PTHR35535">
    <property type="entry name" value="HEAT SHOCK PROTEIN HSLJ"/>
    <property type="match status" value="1"/>
</dbReference>
<organism evidence="2">
    <name type="scientific">Cyanothece sp. (strain PCC 7425 / ATCC 29141)</name>
    <dbReference type="NCBI Taxonomy" id="395961"/>
    <lineage>
        <taxon>Bacteria</taxon>
        <taxon>Bacillati</taxon>
        <taxon>Cyanobacteriota</taxon>
        <taxon>Cyanophyceae</taxon>
        <taxon>Gomontiellales</taxon>
        <taxon>Cyanothecaceae</taxon>
        <taxon>Cyanothece</taxon>
    </lineage>
</organism>
<evidence type="ECO:0000313" key="2">
    <source>
        <dbReference type="EMBL" id="ACL45113.1"/>
    </source>
</evidence>
<proteinExistence type="predicted"/>
<dbReference type="eggNOG" id="COG3187">
    <property type="taxonomic scope" value="Bacteria"/>
</dbReference>
<dbReference type="EMBL" id="CP001344">
    <property type="protein sequence ID" value="ACL45113.1"/>
    <property type="molecule type" value="Genomic_DNA"/>
</dbReference>
<dbReference type="InterPro" id="IPR005184">
    <property type="entry name" value="DUF306_Meta_HslJ"/>
</dbReference>
<evidence type="ECO:0000259" key="1">
    <source>
        <dbReference type="Pfam" id="PF03724"/>
    </source>
</evidence>
<protein>
    <recommendedName>
        <fullName evidence="1">DUF306 domain-containing protein</fullName>
    </recommendedName>
</protein>
<dbReference type="KEGG" id="cyn:Cyan7425_2767"/>
<dbReference type="HOGENOM" id="CLU_075808_5_3_3"/>
<reference evidence="2" key="1">
    <citation type="submission" date="2009-01" db="EMBL/GenBank/DDBJ databases">
        <title>Complete sequence of chromosome Cyanothece sp. PCC 7425.</title>
        <authorList>
            <consortium name="US DOE Joint Genome Institute"/>
            <person name="Lucas S."/>
            <person name="Copeland A."/>
            <person name="Lapidus A."/>
            <person name="Glavina del Rio T."/>
            <person name="Dalin E."/>
            <person name="Tice H."/>
            <person name="Bruce D."/>
            <person name="Goodwin L."/>
            <person name="Pitluck S."/>
            <person name="Sims D."/>
            <person name="Meineke L."/>
            <person name="Brettin T."/>
            <person name="Detter J.C."/>
            <person name="Han C."/>
            <person name="Larimer F."/>
            <person name="Land M."/>
            <person name="Hauser L."/>
            <person name="Kyrpides N."/>
            <person name="Ovchinnikova G."/>
            <person name="Liberton M."/>
            <person name="Stoeckel J."/>
            <person name="Banerjee A."/>
            <person name="Singh A."/>
            <person name="Page L."/>
            <person name="Sato H."/>
            <person name="Zhao L."/>
            <person name="Sherman L."/>
            <person name="Pakrasi H."/>
            <person name="Richardson P."/>
        </authorList>
    </citation>
    <scope>NUCLEOTIDE SEQUENCE</scope>
    <source>
        <strain evidence="2">PCC 7425</strain>
    </source>
</reference>
<dbReference type="PANTHER" id="PTHR35535:SF1">
    <property type="entry name" value="HEAT SHOCK PROTEIN HSLJ"/>
    <property type="match status" value="1"/>
</dbReference>